<keyword evidence="2" id="KW-1185">Reference proteome</keyword>
<reference evidence="1 2" key="1">
    <citation type="submission" date="2023-04" db="EMBL/GenBank/DDBJ databases">
        <title>Antarctic isolates genomes.</title>
        <authorList>
            <person name="Dimov S.G."/>
        </authorList>
    </citation>
    <scope>NUCLEOTIDE SEQUENCE [LARGE SCALE GENOMIC DNA]</scope>
    <source>
        <strain evidence="1 2">AL19</strain>
    </source>
</reference>
<protein>
    <submittedName>
        <fullName evidence="1">Uncharacterized protein</fullName>
    </submittedName>
</protein>
<sequence length="236" mass="27400">MNYISAGYFLVMPTPRKDYMDEKIVPETVLSVSGCLCKQYPDTSILWGNSEVKKERYMDQLGLSLNAFQLFEQWIEEHRNTGDVLFPQVFSDLHSAEDFLNRFLIHLPGIRIISIGLPEQYIVDFLKDVELFSSKNPEPYGVEKMLLQHHLPEKDGAKKVGYEVLGFDSGSVHSYLCNGLERDFRQHFNFSPNRYGLIDSIEEADCYSDYCNELGEEETESVLWFPWAIFEHKRST</sequence>
<comment type="caution">
    <text evidence="1">The sequence shown here is derived from an EMBL/GenBank/DDBJ whole genome shotgun (WGS) entry which is preliminary data.</text>
</comment>
<dbReference type="Proteomes" id="UP001243286">
    <property type="component" value="Unassembled WGS sequence"/>
</dbReference>
<dbReference type="EMBL" id="JASBQV010000012">
    <property type="protein sequence ID" value="MDI3235123.1"/>
    <property type="molecule type" value="Genomic_DNA"/>
</dbReference>
<organism evidence="1 2">
    <name type="scientific">Exiguobacterium antarcticum</name>
    <dbReference type="NCBI Taxonomy" id="132920"/>
    <lineage>
        <taxon>Bacteria</taxon>
        <taxon>Bacillati</taxon>
        <taxon>Bacillota</taxon>
        <taxon>Bacilli</taxon>
        <taxon>Bacillales</taxon>
        <taxon>Bacillales Family XII. Incertae Sedis</taxon>
        <taxon>Exiguobacterium</taxon>
    </lineage>
</organism>
<accession>A0ABT6R2S1</accession>
<proteinExistence type="predicted"/>
<dbReference type="RefSeq" id="WP_282356318.1">
    <property type="nucleotide sequence ID" value="NZ_JASBQV010000012.1"/>
</dbReference>
<evidence type="ECO:0000313" key="2">
    <source>
        <dbReference type="Proteomes" id="UP001243286"/>
    </source>
</evidence>
<evidence type="ECO:0000313" key="1">
    <source>
        <dbReference type="EMBL" id="MDI3235123.1"/>
    </source>
</evidence>
<name>A0ABT6R2S1_9BACL</name>
<gene>
    <name evidence="1" type="ORF">QK289_08910</name>
</gene>